<dbReference type="InterPro" id="IPR008979">
    <property type="entry name" value="Galactose-bd-like_sf"/>
</dbReference>
<proteinExistence type="predicted"/>
<keyword evidence="4" id="KW-1185">Reference proteome</keyword>
<dbReference type="SUPFAM" id="SSF49785">
    <property type="entry name" value="Galactose-binding domain-like"/>
    <property type="match status" value="1"/>
</dbReference>
<dbReference type="Proteomes" id="UP001152795">
    <property type="component" value="Unassembled WGS sequence"/>
</dbReference>
<keyword evidence="2" id="KW-0812">Transmembrane</keyword>
<dbReference type="Gene3D" id="2.60.120.260">
    <property type="entry name" value="Galactose-binding domain-like"/>
    <property type="match status" value="1"/>
</dbReference>
<protein>
    <submittedName>
        <fullName evidence="3">Uncharacterized protein</fullName>
    </submittedName>
</protein>
<accession>A0A6S7LLM5</accession>
<comment type="caution">
    <text evidence="3">The sequence shown here is derived from an EMBL/GenBank/DDBJ whole genome shotgun (WGS) entry which is preliminary data.</text>
</comment>
<dbReference type="PROSITE" id="PS50022">
    <property type="entry name" value="FA58C_3"/>
    <property type="match status" value="1"/>
</dbReference>
<feature type="region of interest" description="Disordered" evidence="1">
    <location>
        <begin position="69"/>
        <end position="99"/>
    </location>
</feature>
<gene>
    <name evidence="3" type="ORF">PACLA_8A022032</name>
</gene>
<name>A0A6S7LLM5_PARCT</name>
<keyword evidence="2" id="KW-0472">Membrane</keyword>
<evidence type="ECO:0000256" key="2">
    <source>
        <dbReference type="SAM" id="Phobius"/>
    </source>
</evidence>
<sequence>MEQLLQIFGANTDVNTVVRRNLRYPVRTRYVRIIQNATSSNISYRCEFYGCPIPKFGFLPTLVPPRTDVPTTRMPATDVPTTDMSRSSTKSTGTDDKSDDDDNTGLIVGLVLGILAAFILIGIAVWYFHKKKRHSHSFGSINAMPMKENVS</sequence>
<keyword evidence="2" id="KW-1133">Transmembrane helix</keyword>
<evidence type="ECO:0000256" key="1">
    <source>
        <dbReference type="SAM" id="MobiDB-lite"/>
    </source>
</evidence>
<evidence type="ECO:0000313" key="3">
    <source>
        <dbReference type="EMBL" id="CAB4034389.1"/>
    </source>
</evidence>
<organism evidence="3 4">
    <name type="scientific">Paramuricea clavata</name>
    <name type="common">Red gorgonian</name>
    <name type="synonym">Violescent sea-whip</name>
    <dbReference type="NCBI Taxonomy" id="317549"/>
    <lineage>
        <taxon>Eukaryota</taxon>
        <taxon>Metazoa</taxon>
        <taxon>Cnidaria</taxon>
        <taxon>Anthozoa</taxon>
        <taxon>Octocorallia</taxon>
        <taxon>Malacalcyonacea</taxon>
        <taxon>Plexauridae</taxon>
        <taxon>Paramuricea</taxon>
    </lineage>
</organism>
<evidence type="ECO:0000313" key="4">
    <source>
        <dbReference type="Proteomes" id="UP001152795"/>
    </source>
</evidence>
<feature type="transmembrane region" description="Helical" evidence="2">
    <location>
        <begin position="106"/>
        <end position="128"/>
    </location>
</feature>
<dbReference type="EMBL" id="CACRXK020020065">
    <property type="protein sequence ID" value="CAB4034389.1"/>
    <property type="molecule type" value="Genomic_DNA"/>
</dbReference>
<reference evidence="3" key="1">
    <citation type="submission" date="2020-04" db="EMBL/GenBank/DDBJ databases">
        <authorList>
            <person name="Alioto T."/>
            <person name="Alioto T."/>
            <person name="Gomez Garrido J."/>
        </authorList>
    </citation>
    <scope>NUCLEOTIDE SEQUENCE</scope>
    <source>
        <strain evidence="3">A484AB</strain>
    </source>
</reference>
<dbReference type="InterPro" id="IPR000421">
    <property type="entry name" value="FA58C"/>
</dbReference>
<dbReference type="AlphaFoldDB" id="A0A6S7LLM5"/>